<protein>
    <submittedName>
        <fullName evidence="1">Uncharacterized protein</fullName>
    </submittedName>
</protein>
<reference evidence="2" key="1">
    <citation type="submission" date="2016-11" db="EMBL/GenBank/DDBJ databases">
        <authorList>
            <person name="Varghese N."/>
            <person name="Submissions S."/>
        </authorList>
    </citation>
    <scope>NUCLEOTIDE SEQUENCE [LARGE SCALE GENOMIC DNA]</scope>
    <source>
        <strain evidence="2">DSM 15518</strain>
    </source>
</reference>
<accession>A0A1M6U1M3</accession>
<gene>
    <name evidence="1" type="ORF">SAMN02744037_02721</name>
</gene>
<organism evidence="1 2">
    <name type="scientific">Tepidibacter formicigenes DSM 15518</name>
    <dbReference type="NCBI Taxonomy" id="1123349"/>
    <lineage>
        <taxon>Bacteria</taxon>
        <taxon>Bacillati</taxon>
        <taxon>Bacillota</taxon>
        <taxon>Clostridia</taxon>
        <taxon>Peptostreptococcales</taxon>
        <taxon>Peptostreptococcaceae</taxon>
        <taxon>Tepidibacter</taxon>
    </lineage>
</organism>
<dbReference type="OrthoDB" id="2083795at2"/>
<dbReference type="AlphaFoldDB" id="A0A1M6U1M3"/>
<dbReference type="RefSeq" id="WP_072890937.1">
    <property type="nucleotide sequence ID" value="NZ_FRAE01000115.1"/>
</dbReference>
<name>A0A1M6U1M3_9FIRM</name>
<proteinExistence type="predicted"/>
<dbReference type="EMBL" id="FRAE01000115">
    <property type="protein sequence ID" value="SHK63192.1"/>
    <property type="molecule type" value="Genomic_DNA"/>
</dbReference>
<sequence length="234" mass="26158">MGGYHVAVRRAEGNYIGVRSFLKLPDICKGVRDNGGNNGIHPEFVHGFYRGSTYGLDIGVIYRNGDWKLFYSGFSSTLKKIYDETSVSLNLGETVELASYIDFGKEAIVVKVEKNGRTLGVLDAPLCSTAFNEMKKGCDITRELLMATNRTSGYVPEEARFEFAKFFKGTLTDKYWNYTPFVGGYEGSKGDEPYLYDSSRVKHLGALENYGGTVYGCEVGSCTFENDKDFEINW</sequence>
<dbReference type="Proteomes" id="UP000242497">
    <property type="component" value="Unassembled WGS sequence"/>
</dbReference>
<evidence type="ECO:0000313" key="2">
    <source>
        <dbReference type="Proteomes" id="UP000242497"/>
    </source>
</evidence>
<evidence type="ECO:0000313" key="1">
    <source>
        <dbReference type="EMBL" id="SHK63192.1"/>
    </source>
</evidence>
<keyword evidence="2" id="KW-1185">Reference proteome</keyword>